<evidence type="ECO:0000256" key="16">
    <source>
        <dbReference type="SAM" id="Phobius"/>
    </source>
</evidence>
<dbReference type="FunFam" id="3.40.50.2300:FF:000010">
    <property type="entry name" value="Glutamate ionotropic receptor kainate type subunit 1"/>
    <property type="match status" value="1"/>
</dbReference>
<evidence type="ECO:0000256" key="15">
    <source>
        <dbReference type="ARBA" id="ARBA00036634"/>
    </source>
</evidence>
<evidence type="ECO:0000256" key="4">
    <source>
        <dbReference type="ARBA" id="ARBA00022989"/>
    </source>
</evidence>
<dbReference type="InterPro" id="IPR028082">
    <property type="entry name" value="Peripla_BP_I"/>
</dbReference>
<keyword evidence="9" id="KW-0675">Receptor</keyword>
<name>A0A8C3LV81_CHRPC</name>
<keyword evidence="8" id="KW-1015">Disulfide bond</keyword>
<evidence type="ECO:0000256" key="12">
    <source>
        <dbReference type="ARBA" id="ARBA00023286"/>
    </source>
</evidence>
<keyword evidence="6" id="KW-0406">Ion transport</keyword>
<feature type="domain" description="Ionotropic glutamate receptor C-terminal" evidence="17">
    <location>
        <begin position="429"/>
        <end position="617"/>
    </location>
</feature>
<comment type="subcellular location">
    <subcellularLocation>
        <location evidence="14">Postsynaptic cell membrane</location>
        <topology evidence="14">Multi-pass membrane protein</topology>
    </subcellularLocation>
</comment>
<reference evidence="18" key="2">
    <citation type="submission" date="2025-09" db="UniProtKB">
        <authorList>
            <consortium name="Ensembl"/>
        </authorList>
    </citation>
    <scope>IDENTIFICATION</scope>
</reference>
<organism evidence="18 19">
    <name type="scientific">Chrysolophus pictus</name>
    <name type="common">Golden pheasant</name>
    <name type="synonym">Phasianus pictus</name>
    <dbReference type="NCBI Taxonomy" id="9089"/>
    <lineage>
        <taxon>Eukaryota</taxon>
        <taxon>Metazoa</taxon>
        <taxon>Chordata</taxon>
        <taxon>Craniata</taxon>
        <taxon>Vertebrata</taxon>
        <taxon>Euteleostomi</taxon>
        <taxon>Archelosauria</taxon>
        <taxon>Archosauria</taxon>
        <taxon>Dinosauria</taxon>
        <taxon>Saurischia</taxon>
        <taxon>Theropoda</taxon>
        <taxon>Coelurosauria</taxon>
        <taxon>Aves</taxon>
        <taxon>Neognathae</taxon>
        <taxon>Galloanserae</taxon>
        <taxon>Galliformes</taxon>
        <taxon>Phasianidae</taxon>
        <taxon>Phasianinae</taxon>
        <taxon>Chrysolophus</taxon>
    </lineage>
</organism>
<dbReference type="CDD" id="cd06382">
    <property type="entry name" value="PBP1_iGluR_Kainate"/>
    <property type="match status" value="1"/>
</dbReference>
<proteinExistence type="predicted"/>
<dbReference type="GO" id="GO:0045211">
    <property type="term" value="C:postsynaptic membrane"/>
    <property type="evidence" value="ECO:0007669"/>
    <property type="project" value="UniProtKB-SubCell"/>
</dbReference>
<keyword evidence="12" id="KW-1071">Ligand-gated ion channel</keyword>
<evidence type="ECO:0000256" key="3">
    <source>
        <dbReference type="ARBA" id="ARBA00022692"/>
    </source>
</evidence>
<feature type="transmembrane region" description="Helical" evidence="16">
    <location>
        <begin position="636"/>
        <end position="660"/>
    </location>
</feature>
<keyword evidence="4 16" id="KW-1133">Transmembrane helix</keyword>
<accession>A0A8C3LV81</accession>
<dbReference type="InterPro" id="IPR001828">
    <property type="entry name" value="ANF_lig-bd_rcpt"/>
</dbReference>
<evidence type="ECO:0000313" key="18">
    <source>
        <dbReference type="Ensembl" id="ENSCPIP00010012715.1"/>
    </source>
</evidence>
<dbReference type="FunFam" id="1.10.287.70:FF:000010">
    <property type="entry name" value="Putative glutamate receptor ionotropic kainate 1"/>
    <property type="match status" value="1"/>
</dbReference>
<keyword evidence="11" id="KW-0628">Postsynaptic cell membrane</keyword>
<dbReference type="Gene3D" id="3.40.50.2300">
    <property type="match status" value="2"/>
</dbReference>
<keyword evidence="2" id="KW-1003">Cell membrane</keyword>
<evidence type="ECO:0000256" key="10">
    <source>
        <dbReference type="ARBA" id="ARBA00023180"/>
    </source>
</evidence>
<keyword evidence="13" id="KW-0407">Ion channel</keyword>
<dbReference type="SUPFAM" id="SSF53850">
    <property type="entry name" value="Periplasmic binding protein-like II"/>
    <property type="match status" value="1"/>
</dbReference>
<evidence type="ECO:0000256" key="5">
    <source>
        <dbReference type="ARBA" id="ARBA00023018"/>
    </source>
</evidence>
<keyword evidence="5" id="KW-0770">Synapse</keyword>
<dbReference type="GO" id="GO:0015276">
    <property type="term" value="F:ligand-gated monoatomic ion channel activity"/>
    <property type="evidence" value="ECO:0007669"/>
    <property type="project" value="InterPro"/>
</dbReference>
<dbReference type="Pfam" id="PF00060">
    <property type="entry name" value="Lig_chan"/>
    <property type="match status" value="1"/>
</dbReference>
<evidence type="ECO:0000256" key="9">
    <source>
        <dbReference type="ARBA" id="ARBA00023170"/>
    </source>
</evidence>
<evidence type="ECO:0000256" key="1">
    <source>
        <dbReference type="ARBA" id="ARBA00022448"/>
    </source>
</evidence>
<dbReference type="Ensembl" id="ENSCPIT00010015085.1">
    <property type="protein sequence ID" value="ENSCPIP00010012715.1"/>
    <property type="gene ID" value="ENSCPIG00010009985.1"/>
</dbReference>
<dbReference type="Pfam" id="PF01094">
    <property type="entry name" value="ANF_receptor"/>
    <property type="match status" value="1"/>
</dbReference>
<dbReference type="Proteomes" id="UP000694543">
    <property type="component" value="Unplaced"/>
</dbReference>
<evidence type="ECO:0000256" key="7">
    <source>
        <dbReference type="ARBA" id="ARBA00023136"/>
    </source>
</evidence>
<feature type="transmembrane region" description="Helical" evidence="16">
    <location>
        <begin position="455"/>
        <end position="477"/>
    </location>
</feature>
<keyword evidence="1" id="KW-0813">Transport</keyword>
<evidence type="ECO:0000256" key="2">
    <source>
        <dbReference type="ARBA" id="ARBA00022475"/>
    </source>
</evidence>
<keyword evidence="7 16" id="KW-0472">Membrane</keyword>
<evidence type="ECO:0000256" key="11">
    <source>
        <dbReference type="ARBA" id="ARBA00023257"/>
    </source>
</evidence>
<dbReference type="SMART" id="SM00079">
    <property type="entry name" value="PBPe"/>
    <property type="match status" value="1"/>
</dbReference>
<evidence type="ECO:0000256" key="6">
    <source>
        <dbReference type="ARBA" id="ARBA00023065"/>
    </source>
</evidence>
<evidence type="ECO:0000259" key="17">
    <source>
        <dbReference type="SMART" id="SM00079"/>
    </source>
</evidence>
<dbReference type="AlphaFoldDB" id="A0A8C3LV81"/>
<dbReference type="InterPro" id="IPR015683">
    <property type="entry name" value="Ionotropic_Glu_rcpt"/>
</dbReference>
<dbReference type="InterPro" id="IPR001320">
    <property type="entry name" value="Iontro_rcpt_C"/>
</dbReference>
<reference evidence="18" key="1">
    <citation type="submission" date="2025-08" db="UniProtKB">
        <authorList>
            <consortium name="Ensembl"/>
        </authorList>
    </citation>
    <scope>IDENTIFICATION</scope>
</reference>
<evidence type="ECO:0000256" key="8">
    <source>
        <dbReference type="ARBA" id="ARBA00023157"/>
    </source>
</evidence>
<dbReference type="FunFam" id="3.40.190.10:FF:000240">
    <property type="entry name" value="Glutamate receptor ionotropic, kainate 2"/>
    <property type="match status" value="1"/>
</dbReference>
<dbReference type="Gene3D" id="3.40.190.10">
    <property type="entry name" value="Periplasmic binding protein-like II"/>
    <property type="match status" value="2"/>
</dbReference>
<dbReference type="SUPFAM" id="SSF53822">
    <property type="entry name" value="Periplasmic binding protein-like I"/>
    <property type="match status" value="1"/>
</dbReference>
<evidence type="ECO:0000256" key="14">
    <source>
        <dbReference type="ARBA" id="ARBA00034104"/>
    </source>
</evidence>
<keyword evidence="10" id="KW-0325">Glycoprotein</keyword>
<evidence type="ECO:0000313" key="19">
    <source>
        <dbReference type="Proteomes" id="UP000694543"/>
    </source>
</evidence>
<comment type="catalytic activity">
    <reaction evidence="15">
        <text>Ca(2+)(in) = Ca(2+)(out)</text>
        <dbReference type="Rhea" id="RHEA:29671"/>
        <dbReference type="ChEBI" id="CHEBI:29108"/>
    </reaction>
</comment>
<protein>
    <submittedName>
        <fullName evidence="18">Glutamate ionotropic receptor kainate type subunit 1</fullName>
    </submittedName>
</protein>
<keyword evidence="19" id="KW-1185">Reference proteome</keyword>
<sequence length="719" mass="81659">MPNTTLTYDIQRINLFDSFEASRRACDQLALGVAALFGPSHSSSVSAVQSICNALEVPHIQTRWKHPTVDHKDAFYINLYPDYAAISRAVLDLVLYYNWKIVTVVYEDSTGLIHLQELIKAPSRYNIKIKIRQLPSGNKDARPLLKEMKKGKEFYVIFDCSHETAAEILKQILSMGMMTEYYHYFFTTLDLFALDLEPYRYSGVNMTGFRLLNIENPQVSSVIEKWSMERLQAPPKPETGLLDGMMTTEAALMYDAVYMVAVASQRASQMTVSSLQCHRHKPWRFGPRFMNLIKEARWDGLTGRITFNKTDGLRKDFDLDIISLKEEGTEKVSKTMTESYFGSCMGKSIFLSLNLLRLGLKKHCDIKQKIPRICINSYSTCWEFVLLLFLGRKIYQIFQFTPYEWYNPHPCNPDSDVVENNFTLLNSFWFGVGALMQQGSELMPKALSTRIVGGIWWFFTLIIISSYTANLAAFLTVERMESPIDSADDLAKQTKIEYGAVRDGSTMTFFKKSKISTYEKMWAFMSSRQQTALVKNNDEGIQRVLTTDYALLMESTSIEYVTQRNCNLTQIGGLIDSKGYGVGTPIGSPYRDKITIAILQLQEEGKLHMMKEKWWRGNGCPEEDSKEASALGVENIGGIFIVLAAGLVLSVFVAIGEFIYKSRKNSDIEQAFCFFYGLQCKQTHPSNSTSGTTLSTELDCGKLIREERGIRTQPSIHTV</sequence>
<keyword evidence="3 16" id="KW-0812">Transmembrane</keyword>
<dbReference type="PANTHER" id="PTHR18966">
    <property type="entry name" value="IONOTROPIC GLUTAMATE RECEPTOR"/>
    <property type="match status" value="1"/>
</dbReference>
<evidence type="ECO:0000256" key="13">
    <source>
        <dbReference type="ARBA" id="ARBA00023303"/>
    </source>
</evidence>